<keyword evidence="4" id="KW-1185">Reference proteome</keyword>
<feature type="region of interest" description="Disordered" evidence="2">
    <location>
        <begin position="70"/>
        <end position="105"/>
    </location>
</feature>
<name>A0A017SVP3_9BACT</name>
<keyword evidence="1" id="KW-0175">Coiled coil</keyword>
<dbReference type="STRING" id="1192034.CAP_0366"/>
<dbReference type="Gene3D" id="1.10.287.1490">
    <property type="match status" value="1"/>
</dbReference>
<sequence>MTTVTSPLSSSPYDLAALASYVRFYLAVSQQILSAWRKLSEARNTMREELTPFTLPLAPLQNMALVEAAEPPPDVQPDAPPDALPGAPPGPDTGAPAPASRTPYAPPALAELWQPEDPEALSGLTDIYEIVGRFSFQGVDNENLSRVQSLVSAARNEIVLLRARLVDLTKLPELSLAAATRLGETEASAAEAAQQAKLAAFGPLADMVLLRARQTSEAVRAVHLPDLGHAESAADDYRRYVAKVDQVYQTCLPFLRKAIEVLYEFVGAEIPSAWPERLPLVAEIPPELLSLPPADAPELGQAEASLRALGEEQQALGRAQGEIAAVIARVDAETTAALARDQDIEAEIQVALLALDHAITEEQAAGMEGAIAGYERQKADRVQSAGDVWQRHRRTEASIKALEEEILSRAQEITEAQDELAAAQKSEPVLFGKDEWRARVASLEARLTELRSTYAQRQSMLNQLRIDLSAISVQVQTETAQMALVERTLADVRAKLGVHQATLSELATRLGPSRPPRGTTPADAQRLLDTRQQSRRDLAERMERLRGEGRRQKEENVRVLARLKQIELERQHAHARLQSAQVAATQGREAALQRLATERRTAAQQHVSEVLSSLEKALGGIETNFIAPARAALLAPAEQGPPPSQVVREHGEKIAPVVASLLRALDPELLAQEAALSQVQREFCDMAVGACKAAWG</sequence>
<comment type="caution">
    <text evidence="3">The sequence shown here is derived from an EMBL/GenBank/DDBJ whole genome shotgun (WGS) entry which is preliminary data.</text>
</comment>
<proteinExistence type="predicted"/>
<feature type="region of interest" description="Disordered" evidence="2">
    <location>
        <begin position="509"/>
        <end position="536"/>
    </location>
</feature>
<organism evidence="3 4">
    <name type="scientific">Chondromyces apiculatus DSM 436</name>
    <dbReference type="NCBI Taxonomy" id="1192034"/>
    <lineage>
        <taxon>Bacteria</taxon>
        <taxon>Pseudomonadati</taxon>
        <taxon>Myxococcota</taxon>
        <taxon>Polyangia</taxon>
        <taxon>Polyangiales</taxon>
        <taxon>Polyangiaceae</taxon>
        <taxon>Chondromyces</taxon>
    </lineage>
</organism>
<dbReference type="OrthoDB" id="5482783at2"/>
<dbReference type="EMBL" id="ASRX01000102">
    <property type="protein sequence ID" value="EYF00675.1"/>
    <property type="molecule type" value="Genomic_DNA"/>
</dbReference>
<protein>
    <submittedName>
        <fullName evidence="3">Uncharacterized protein</fullName>
    </submittedName>
</protein>
<dbReference type="RefSeq" id="WP_044250735.1">
    <property type="nucleotide sequence ID" value="NZ_ASRX01000102.1"/>
</dbReference>
<evidence type="ECO:0000256" key="2">
    <source>
        <dbReference type="SAM" id="MobiDB-lite"/>
    </source>
</evidence>
<dbReference type="Proteomes" id="UP000019678">
    <property type="component" value="Unassembled WGS sequence"/>
</dbReference>
<evidence type="ECO:0000256" key="1">
    <source>
        <dbReference type="SAM" id="Coils"/>
    </source>
</evidence>
<feature type="coiled-coil region" evidence="1">
    <location>
        <begin position="399"/>
        <end position="453"/>
    </location>
</feature>
<reference evidence="3 4" key="1">
    <citation type="submission" date="2013-05" db="EMBL/GenBank/DDBJ databases">
        <title>Genome assembly of Chondromyces apiculatus DSM 436.</title>
        <authorList>
            <person name="Sharma G."/>
            <person name="Khatri I."/>
            <person name="Kaur C."/>
            <person name="Mayilraj S."/>
            <person name="Subramanian S."/>
        </authorList>
    </citation>
    <scope>NUCLEOTIDE SEQUENCE [LARGE SCALE GENOMIC DNA]</scope>
    <source>
        <strain evidence="3 4">DSM 436</strain>
    </source>
</reference>
<feature type="compositionally biased region" description="Basic and acidic residues" evidence="2">
    <location>
        <begin position="526"/>
        <end position="536"/>
    </location>
</feature>
<accession>A0A017SVP3</accession>
<feature type="compositionally biased region" description="Pro residues" evidence="2">
    <location>
        <begin position="70"/>
        <end position="91"/>
    </location>
</feature>
<evidence type="ECO:0000313" key="3">
    <source>
        <dbReference type="EMBL" id="EYF00675.1"/>
    </source>
</evidence>
<gene>
    <name evidence="3" type="ORF">CAP_0366</name>
</gene>
<evidence type="ECO:0000313" key="4">
    <source>
        <dbReference type="Proteomes" id="UP000019678"/>
    </source>
</evidence>
<dbReference type="AlphaFoldDB" id="A0A017SVP3"/>